<evidence type="ECO:0008006" key="3">
    <source>
        <dbReference type="Google" id="ProtNLM"/>
    </source>
</evidence>
<accession>A0ABT3M6U5</accession>
<gene>
    <name evidence="1" type="ORF">ND855_08230</name>
</gene>
<keyword evidence="2" id="KW-1185">Reference proteome</keyword>
<dbReference type="RefSeq" id="WP_265357952.1">
    <property type="nucleotide sequence ID" value="NZ_JAMQPR010000001.1"/>
</dbReference>
<comment type="caution">
    <text evidence="1">The sequence shown here is derived from an EMBL/GenBank/DDBJ whole genome shotgun (WGS) entry which is preliminary data.</text>
</comment>
<reference evidence="1 2" key="1">
    <citation type="submission" date="2022-06" db="EMBL/GenBank/DDBJ databases">
        <title>Leptospira isolates from biofilms formed at urban environments.</title>
        <authorList>
            <person name="Ribeiro P.S."/>
            <person name="Sousa T."/>
            <person name="Carvalho N."/>
            <person name="Aburjaile F."/>
            <person name="Neves F."/>
            <person name="Oliveira D."/>
            <person name="Blanco L."/>
            <person name="Lima J."/>
            <person name="Costa F."/>
            <person name="Brenig B."/>
            <person name="Soares S."/>
            <person name="Ramos R."/>
            <person name="Goes-Neto A."/>
            <person name="Matiuzzi M."/>
            <person name="Azevedo V."/>
            <person name="Ristow P."/>
        </authorList>
    </citation>
    <scope>NUCLEOTIDE SEQUENCE [LARGE SCALE GENOMIC DNA]</scope>
    <source>
        <strain evidence="1 2">VSF14</strain>
    </source>
</reference>
<protein>
    <recommendedName>
        <fullName evidence="3">Lipoprotein</fullName>
    </recommendedName>
</protein>
<dbReference type="EMBL" id="JAMQPR010000001">
    <property type="protein sequence ID" value="MCW7504112.1"/>
    <property type="molecule type" value="Genomic_DNA"/>
</dbReference>
<organism evidence="1 2">
    <name type="scientific">Leptospira paudalimensis</name>
    <dbReference type="NCBI Taxonomy" id="2950024"/>
    <lineage>
        <taxon>Bacteria</taxon>
        <taxon>Pseudomonadati</taxon>
        <taxon>Spirochaetota</taxon>
        <taxon>Spirochaetia</taxon>
        <taxon>Leptospirales</taxon>
        <taxon>Leptospiraceae</taxon>
        <taxon>Leptospira</taxon>
    </lineage>
</organism>
<proteinExistence type="predicted"/>
<name>A0ABT3M6U5_9LEPT</name>
<evidence type="ECO:0000313" key="2">
    <source>
        <dbReference type="Proteomes" id="UP001208794"/>
    </source>
</evidence>
<dbReference type="Proteomes" id="UP001208794">
    <property type="component" value="Unassembled WGS sequence"/>
</dbReference>
<sequence length="227" mass="25769">MKQKIKNLIYVSFIVVTFGCVTAVKKPSNNVIQNKSGAMSLKIGFPIYLPLVPDRFATKVYILKVSKDKKSFADMELIESTFENRDQVTFLNLEPGEYAIAGFYRRNETSNQTADLYIVLDDTSIEKSKFRVKEKEVTIPGIVYCMIAEDSLNLQGNQLLLSKKIAPGIENNTAEVVLTTLVGGHTRQVRIEKITKVKNSQEEIDSFKPTLREIFEGTSWHQYFTNL</sequence>
<dbReference type="PROSITE" id="PS51257">
    <property type="entry name" value="PROKAR_LIPOPROTEIN"/>
    <property type="match status" value="1"/>
</dbReference>
<evidence type="ECO:0000313" key="1">
    <source>
        <dbReference type="EMBL" id="MCW7504112.1"/>
    </source>
</evidence>